<comment type="caution">
    <text evidence="3">The sequence shown here is derived from an EMBL/GenBank/DDBJ whole genome shotgun (WGS) entry which is preliminary data.</text>
</comment>
<dbReference type="Gene3D" id="1.10.10.10">
    <property type="entry name" value="Winged helix-like DNA-binding domain superfamily/Winged helix DNA-binding domain"/>
    <property type="match status" value="1"/>
</dbReference>
<dbReference type="Proteomes" id="UP001500665">
    <property type="component" value="Unassembled WGS sequence"/>
</dbReference>
<evidence type="ECO:0000256" key="1">
    <source>
        <dbReference type="SAM" id="Phobius"/>
    </source>
</evidence>
<dbReference type="PANTHER" id="PTHR22683">
    <property type="entry name" value="SPORULATION PROTEIN RELATED"/>
    <property type="match status" value="1"/>
</dbReference>
<dbReference type="InterPro" id="IPR018541">
    <property type="entry name" value="Ftsk_gamma"/>
</dbReference>
<dbReference type="EMBL" id="BAAAHH010000060">
    <property type="protein sequence ID" value="GAA0968881.1"/>
    <property type="molecule type" value="Genomic_DNA"/>
</dbReference>
<dbReference type="InterPro" id="IPR050206">
    <property type="entry name" value="FtsK/SpoIIIE/SftA"/>
</dbReference>
<evidence type="ECO:0000313" key="4">
    <source>
        <dbReference type="Proteomes" id="UP001500665"/>
    </source>
</evidence>
<evidence type="ECO:0000259" key="2">
    <source>
        <dbReference type="SMART" id="SM00843"/>
    </source>
</evidence>
<keyword evidence="1" id="KW-0812">Transmembrane</keyword>
<dbReference type="SMART" id="SM00843">
    <property type="entry name" value="Ftsk_gamma"/>
    <property type="match status" value="1"/>
</dbReference>
<dbReference type="Pfam" id="PF09397">
    <property type="entry name" value="FtsK_gamma"/>
    <property type="match status" value="1"/>
</dbReference>
<name>A0ABN1S003_9ACTN</name>
<dbReference type="RefSeq" id="WP_344247296.1">
    <property type="nucleotide sequence ID" value="NZ_BAAAHH010000060.1"/>
</dbReference>
<keyword evidence="1" id="KW-1133">Transmembrane helix</keyword>
<keyword evidence="1" id="KW-0472">Membrane</keyword>
<proteinExistence type="predicted"/>
<keyword evidence="4" id="KW-1185">Reference proteome</keyword>
<dbReference type="Gene3D" id="3.40.50.300">
    <property type="entry name" value="P-loop containing nucleotide triphosphate hydrolases"/>
    <property type="match status" value="1"/>
</dbReference>
<dbReference type="InterPro" id="IPR027417">
    <property type="entry name" value="P-loop_NTPase"/>
</dbReference>
<dbReference type="InterPro" id="IPR036390">
    <property type="entry name" value="WH_DNA-bd_sf"/>
</dbReference>
<accession>A0ABN1S003</accession>
<evidence type="ECO:0000313" key="3">
    <source>
        <dbReference type="EMBL" id="GAA0968881.1"/>
    </source>
</evidence>
<gene>
    <name evidence="3" type="ORF">GCM10009550_74950</name>
</gene>
<feature type="transmembrane region" description="Helical" evidence="1">
    <location>
        <begin position="54"/>
        <end position="76"/>
    </location>
</feature>
<dbReference type="SUPFAM" id="SSF52540">
    <property type="entry name" value="P-loop containing nucleoside triphosphate hydrolases"/>
    <property type="match status" value="1"/>
</dbReference>
<feature type="domain" description="FtsK gamma" evidence="2">
    <location>
        <begin position="565"/>
        <end position="632"/>
    </location>
</feature>
<dbReference type="InterPro" id="IPR036388">
    <property type="entry name" value="WH-like_DNA-bd_sf"/>
</dbReference>
<protein>
    <recommendedName>
        <fullName evidence="2">FtsK gamma domain-containing protein</fullName>
    </recommendedName>
</protein>
<feature type="transmembrane region" description="Helical" evidence="1">
    <location>
        <begin position="12"/>
        <end position="34"/>
    </location>
</feature>
<dbReference type="SUPFAM" id="SSF46785">
    <property type="entry name" value="Winged helix' DNA-binding domain"/>
    <property type="match status" value="1"/>
</dbReference>
<reference evidence="3 4" key="1">
    <citation type="journal article" date="2019" name="Int. J. Syst. Evol. Microbiol.">
        <title>The Global Catalogue of Microorganisms (GCM) 10K type strain sequencing project: providing services to taxonomists for standard genome sequencing and annotation.</title>
        <authorList>
            <consortium name="The Broad Institute Genomics Platform"/>
            <consortium name="The Broad Institute Genome Sequencing Center for Infectious Disease"/>
            <person name="Wu L."/>
            <person name="Ma J."/>
        </authorList>
    </citation>
    <scope>NUCLEOTIDE SEQUENCE [LARGE SCALE GENOMIC DNA]</scope>
    <source>
        <strain evidence="3 4">JCM 10696</strain>
    </source>
</reference>
<sequence>MLKKTSEVVQAAGLGPLIVSIFTKLGVLVPPWLMLGFLFGFSALSHALWGSSPAVSWAAMAGTFATVILSGLTWLVSHARGPIGRIHSTLSTACGCLWFTIATITGVTAKGTFFFWFFGGVTLALGWNIRAVIRTGHHGQDGGRGHGDALKELFDRSKENFGLKGAEVKTKEVTEHKIKAVLELPPGEKTAGDVVKRTEYIESGMHLPPGSVSVNGDENDAARAHFTITDPRVMKKPIAWPGPSAPGESIALPLRLGIYQDSEIVWHPILGHHTQIMGTTGSGKSIGGCWNYLGETISRKDVAVFAIDTSKGEQTLGPLKPGLHRLETTKAGAVKFLRALHAEIPKRTQWLTEHGYTKWVEGCGLLYWVIHIEEAAKFWGNLSSKDEDLALEVMKELRSAGGSINNSLQRSTHTEMPTLARGQHKAFMCFGVAKEEDAEYGLSDAQQDAEARPHLFKQPGMAYLDHPHQDGTHLGMPLRTWDWALGCPEGAPESVRDQAAVQTMTDYAVQYPAQAKPMDEFTARLAAFPASQHAPALPVTGRPEALPTPAAHDLDVVNVEPEDDGDDLGELLAQAAELIITTQHASSAMLSRKLRLPHAAAVQLLEALEMKGVVGPQPAEATEPREVLVDAEDAETVIEGLREDGHPIAEYLRTDDPDPEVVAGPYDEIREPTLAEDTFNTLTSEQAAERKAAKLPPEQARALVYAWIHQRSQTKPVFNASDSELKEVRTRAGMTSRGWIYKVLSDLVARGVLAEDKDGPTALYTIVDLEPLNEVLTPA</sequence>
<organism evidence="3 4">
    <name type="scientific">Actinocorallia libanotica</name>
    <dbReference type="NCBI Taxonomy" id="46162"/>
    <lineage>
        <taxon>Bacteria</taxon>
        <taxon>Bacillati</taxon>
        <taxon>Actinomycetota</taxon>
        <taxon>Actinomycetes</taxon>
        <taxon>Streptosporangiales</taxon>
        <taxon>Thermomonosporaceae</taxon>
        <taxon>Actinocorallia</taxon>
    </lineage>
</organism>
<dbReference type="PANTHER" id="PTHR22683:SF41">
    <property type="entry name" value="DNA TRANSLOCASE FTSK"/>
    <property type="match status" value="1"/>
</dbReference>